<sequence>MASDKPSNISPLPQGDQAGGAPEESLLGAAPSDGSARAPAPSRYQGLSWRNWSVWWRFGSSLFFSILLMVVLYLYSQPDHLGPWGRRVFNTLAIHLSSLVSLSVGSLLGVLGSALRWPLLAWRAHSPREVDLILGMQNPSRSLELVFHQLRRDKKLSTTALVVLVYVAFNVAARLGVAAFGLVYDINENVEIEHPVMVTDFGSGEWLSSNGAATKDPAKAIHMLQLNQDKADSLANVGLMTVPIPFDASDPSTYTTNNIGVHGLDRLVDGNTVTYAYPLCEYQGAYEYRSPSKVIRSSSTCQGRVYEKGTIYSKGEPVAAIDSHAGSGDPDKAPYPPSNSPLYVHVFDAFLRKRDAPGSHVWAMDWNETDPMLPHRDQGCLATYLYQGYLASNQVMYECRTCIAGGHGEPGLAGDVLFNFPASNLSYATFVHLSVGASGDDYVRYRSGTLRMRETQVVDLKATGFLEGFTVASPLPSNHSVPLMLELEAAHVAARLPILAILGAQQRLPRVTRERGASERPFVVRSLQVKWREAFIVVAVFQGVQLLAFAVVWWVSRGVPVLDHGSVLVTSRVLRTAMNTIEGGSMASGAELAKSIRREARDIRYGTRKRRCEDGEAYEADLWSDVDNEFPKKAHYV</sequence>
<keyword evidence="2" id="KW-0812">Transmembrane</keyword>
<gene>
    <name evidence="3" type="ORF">VTJ83DRAFT_6813</name>
</gene>
<feature type="transmembrane region" description="Helical" evidence="2">
    <location>
        <begin position="88"/>
        <end position="111"/>
    </location>
</feature>
<evidence type="ECO:0000256" key="2">
    <source>
        <dbReference type="SAM" id="Phobius"/>
    </source>
</evidence>
<evidence type="ECO:0000256" key="1">
    <source>
        <dbReference type="SAM" id="MobiDB-lite"/>
    </source>
</evidence>
<comment type="caution">
    <text evidence="3">The sequence shown here is derived from an EMBL/GenBank/DDBJ whole genome shotgun (WGS) entry which is preliminary data.</text>
</comment>
<accession>A0ABR4D5S7</accession>
<evidence type="ECO:0000313" key="4">
    <source>
        <dbReference type="Proteomes" id="UP001600064"/>
    </source>
</evidence>
<keyword evidence="4" id="KW-1185">Reference proteome</keyword>
<feature type="region of interest" description="Disordered" evidence="1">
    <location>
        <begin position="1"/>
        <end position="38"/>
    </location>
</feature>
<proteinExistence type="predicted"/>
<dbReference type="GeneID" id="98128210"/>
<keyword evidence="2" id="KW-0472">Membrane</keyword>
<feature type="transmembrane region" description="Helical" evidence="2">
    <location>
        <begin position="160"/>
        <end position="184"/>
    </location>
</feature>
<feature type="transmembrane region" description="Helical" evidence="2">
    <location>
        <begin position="54"/>
        <end position="76"/>
    </location>
</feature>
<dbReference type="Proteomes" id="UP001600064">
    <property type="component" value="Unassembled WGS sequence"/>
</dbReference>
<organism evidence="3 4">
    <name type="scientific">Remersonia thermophila</name>
    <dbReference type="NCBI Taxonomy" id="72144"/>
    <lineage>
        <taxon>Eukaryota</taxon>
        <taxon>Fungi</taxon>
        <taxon>Dikarya</taxon>
        <taxon>Ascomycota</taxon>
        <taxon>Pezizomycotina</taxon>
        <taxon>Sordariomycetes</taxon>
        <taxon>Sordariomycetidae</taxon>
        <taxon>Sordariales</taxon>
        <taxon>Sordariales incertae sedis</taxon>
        <taxon>Remersonia</taxon>
    </lineage>
</organism>
<reference evidence="3 4" key="1">
    <citation type="journal article" date="2024" name="Commun. Biol.">
        <title>Comparative genomic analysis of thermophilic fungi reveals convergent evolutionary adaptations and gene losses.</title>
        <authorList>
            <person name="Steindorff A.S."/>
            <person name="Aguilar-Pontes M.V."/>
            <person name="Robinson A.J."/>
            <person name="Andreopoulos B."/>
            <person name="LaButti K."/>
            <person name="Kuo A."/>
            <person name="Mondo S."/>
            <person name="Riley R."/>
            <person name="Otillar R."/>
            <person name="Haridas S."/>
            <person name="Lipzen A."/>
            <person name="Grimwood J."/>
            <person name="Schmutz J."/>
            <person name="Clum A."/>
            <person name="Reid I.D."/>
            <person name="Moisan M.C."/>
            <person name="Butler G."/>
            <person name="Nguyen T.T.M."/>
            <person name="Dewar K."/>
            <person name="Conant G."/>
            <person name="Drula E."/>
            <person name="Henrissat B."/>
            <person name="Hansel C."/>
            <person name="Singer S."/>
            <person name="Hutchinson M.I."/>
            <person name="de Vries R.P."/>
            <person name="Natvig D.O."/>
            <person name="Powell A.J."/>
            <person name="Tsang A."/>
            <person name="Grigoriev I.V."/>
        </authorList>
    </citation>
    <scope>NUCLEOTIDE SEQUENCE [LARGE SCALE GENOMIC DNA]</scope>
    <source>
        <strain evidence="3 4">ATCC 22073</strain>
    </source>
</reference>
<name>A0ABR4D5S7_9PEZI</name>
<dbReference type="EMBL" id="JAZGUE010000006">
    <property type="protein sequence ID" value="KAL2265713.1"/>
    <property type="molecule type" value="Genomic_DNA"/>
</dbReference>
<protein>
    <submittedName>
        <fullName evidence="3">Uncharacterized protein</fullName>
    </submittedName>
</protein>
<dbReference type="RefSeq" id="XP_070864440.1">
    <property type="nucleotide sequence ID" value="XM_071013566.1"/>
</dbReference>
<evidence type="ECO:0000313" key="3">
    <source>
        <dbReference type="EMBL" id="KAL2265713.1"/>
    </source>
</evidence>
<feature type="compositionally biased region" description="Polar residues" evidence="1">
    <location>
        <begin position="1"/>
        <end position="11"/>
    </location>
</feature>
<keyword evidence="2" id="KW-1133">Transmembrane helix</keyword>